<keyword evidence="2" id="KW-1185">Reference proteome</keyword>
<sequence length="72" mass="8284">MSSCCLPLTIGSQEERGIKTWRKAAHEGSQMHVSDHSCYNLPFSTNFLKRFRLFQRLPFLPSVNPVELGTRM</sequence>
<dbReference type="OrthoDB" id="1641903at2759"/>
<dbReference type="EMBL" id="SRMA01026870">
    <property type="protein sequence ID" value="TRY66051.1"/>
    <property type="molecule type" value="Genomic_DNA"/>
</dbReference>
<organism evidence="1 2">
    <name type="scientific">Danionella cerebrum</name>
    <dbReference type="NCBI Taxonomy" id="2873325"/>
    <lineage>
        <taxon>Eukaryota</taxon>
        <taxon>Metazoa</taxon>
        <taxon>Chordata</taxon>
        <taxon>Craniata</taxon>
        <taxon>Vertebrata</taxon>
        <taxon>Euteleostomi</taxon>
        <taxon>Actinopterygii</taxon>
        <taxon>Neopterygii</taxon>
        <taxon>Teleostei</taxon>
        <taxon>Ostariophysi</taxon>
        <taxon>Cypriniformes</taxon>
        <taxon>Danionidae</taxon>
        <taxon>Danioninae</taxon>
        <taxon>Danionella</taxon>
    </lineage>
</organism>
<gene>
    <name evidence="1" type="ORF">DNTS_002687</name>
</gene>
<protein>
    <submittedName>
        <fullName evidence="1">Uncharacterized protein</fullName>
    </submittedName>
</protein>
<dbReference type="Proteomes" id="UP000316079">
    <property type="component" value="Unassembled WGS sequence"/>
</dbReference>
<evidence type="ECO:0000313" key="1">
    <source>
        <dbReference type="EMBL" id="TRY66051.1"/>
    </source>
</evidence>
<dbReference type="AlphaFoldDB" id="A0A553NKS9"/>
<accession>A0A553NKS9</accession>
<name>A0A553NKS9_9TELE</name>
<proteinExistence type="predicted"/>
<evidence type="ECO:0000313" key="2">
    <source>
        <dbReference type="Proteomes" id="UP000316079"/>
    </source>
</evidence>
<comment type="caution">
    <text evidence="1">The sequence shown here is derived from an EMBL/GenBank/DDBJ whole genome shotgun (WGS) entry which is preliminary data.</text>
</comment>
<reference evidence="1 2" key="1">
    <citation type="journal article" date="2019" name="Sci. Data">
        <title>Hybrid genome assembly and annotation of Danionella translucida.</title>
        <authorList>
            <person name="Kadobianskyi M."/>
            <person name="Schulze L."/>
            <person name="Schuelke M."/>
            <person name="Judkewitz B."/>
        </authorList>
    </citation>
    <scope>NUCLEOTIDE SEQUENCE [LARGE SCALE GENOMIC DNA]</scope>
    <source>
        <strain evidence="1 2">Bolton</strain>
    </source>
</reference>